<dbReference type="STRING" id="767817.Desgi_4543"/>
<sequence length="104" mass="11736">MDIKQIRNKILTGEWVLSQHARKRAGQRCVKNFEIVIAIANGEILENYPEDQRGHSCLVLGYTKDGKALHAVCGFDPCGTLVIITVYFPEPPKWKDPKTRGKDV</sequence>
<dbReference type="HOGENOM" id="CLU_161787_0_1_9"/>
<protein>
    <recommendedName>
        <fullName evidence="3">DUF4258 domain-containing protein</fullName>
    </recommendedName>
</protein>
<organism evidence="1 2">
    <name type="scientific">Desulfoscipio gibsoniae DSM 7213</name>
    <dbReference type="NCBI Taxonomy" id="767817"/>
    <lineage>
        <taxon>Bacteria</taxon>
        <taxon>Bacillati</taxon>
        <taxon>Bacillota</taxon>
        <taxon>Clostridia</taxon>
        <taxon>Eubacteriales</taxon>
        <taxon>Desulfallaceae</taxon>
        <taxon>Desulfoscipio</taxon>
    </lineage>
</organism>
<reference evidence="1 2" key="1">
    <citation type="submission" date="2012-01" db="EMBL/GenBank/DDBJ databases">
        <title>Complete sequence of Desulfotomaculum gibsoniae DSM 7213.</title>
        <authorList>
            <consortium name="US DOE Joint Genome Institute"/>
            <person name="Lucas S."/>
            <person name="Han J."/>
            <person name="Lapidus A."/>
            <person name="Cheng J.-F."/>
            <person name="Goodwin L."/>
            <person name="Pitluck S."/>
            <person name="Peters L."/>
            <person name="Ovchinnikova G."/>
            <person name="Teshima H."/>
            <person name="Detter J.C."/>
            <person name="Han C."/>
            <person name="Tapia R."/>
            <person name="Land M."/>
            <person name="Hauser L."/>
            <person name="Kyrpides N."/>
            <person name="Ivanova N."/>
            <person name="Pagani I."/>
            <person name="Parshina S."/>
            <person name="Plugge C."/>
            <person name="Muyzer G."/>
            <person name="Kuever J."/>
            <person name="Ivanova A."/>
            <person name="Nazina T."/>
            <person name="Klenk H.-P."/>
            <person name="Brambilla E."/>
            <person name="Spring S."/>
            <person name="Stams A.F."/>
            <person name="Woyke T."/>
        </authorList>
    </citation>
    <scope>NUCLEOTIDE SEQUENCE [LARGE SCALE GENOMIC DNA]</scope>
    <source>
        <strain evidence="1 2">DSM 7213</strain>
    </source>
</reference>
<dbReference type="AlphaFoldDB" id="R4KVX1"/>
<keyword evidence="2" id="KW-1185">Reference proteome</keyword>
<dbReference type="KEGG" id="dgi:Desgi_4543"/>
<dbReference type="OrthoDB" id="964236at2"/>
<gene>
    <name evidence="1" type="ORF">Desgi_4543</name>
</gene>
<accession>R4KVX1</accession>
<dbReference type="InterPro" id="IPR025354">
    <property type="entry name" value="DUF4258"/>
</dbReference>
<dbReference type="Pfam" id="PF14076">
    <property type="entry name" value="DUF4258"/>
    <property type="match status" value="1"/>
</dbReference>
<name>R4KVX1_9FIRM</name>
<dbReference type="RefSeq" id="WP_006524170.1">
    <property type="nucleotide sequence ID" value="NC_021184.1"/>
</dbReference>
<evidence type="ECO:0000313" key="1">
    <source>
        <dbReference type="EMBL" id="AGL03771.1"/>
    </source>
</evidence>
<dbReference type="EMBL" id="CP003273">
    <property type="protein sequence ID" value="AGL03771.1"/>
    <property type="molecule type" value="Genomic_DNA"/>
</dbReference>
<dbReference type="eggNOG" id="ENOG5032Z5Y">
    <property type="taxonomic scope" value="Bacteria"/>
</dbReference>
<proteinExistence type="predicted"/>
<evidence type="ECO:0008006" key="3">
    <source>
        <dbReference type="Google" id="ProtNLM"/>
    </source>
</evidence>
<evidence type="ECO:0000313" key="2">
    <source>
        <dbReference type="Proteomes" id="UP000013520"/>
    </source>
</evidence>
<dbReference type="Proteomes" id="UP000013520">
    <property type="component" value="Chromosome"/>
</dbReference>